<feature type="domain" description="GFO/IDH/MocA-like oxidoreductase" evidence="4">
    <location>
        <begin position="131"/>
        <end position="250"/>
    </location>
</feature>
<evidence type="ECO:0000259" key="3">
    <source>
        <dbReference type="Pfam" id="PF01408"/>
    </source>
</evidence>
<name>A0ABV1H228_9FIRM</name>
<organism evidence="5 6">
    <name type="scientific">Lachnospira intestinalis</name>
    <dbReference type="NCBI Taxonomy" id="3133158"/>
    <lineage>
        <taxon>Bacteria</taxon>
        <taxon>Bacillati</taxon>
        <taxon>Bacillota</taxon>
        <taxon>Clostridia</taxon>
        <taxon>Lachnospirales</taxon>
        <taxon>Lachnospiraceae</taxon>
        <taxon>Lachnospira</taxon>
    </lineage>
</organism>
<dbReference type="SUPFAM" id="SSF55347">
    <property type="entry name" value="Glyceraldehyde-3-phosphate dehydrogenase-like, C-terminal domain"/>
    <property type="match status" value="1"/>
</dbReference>
<evidence type="ECO:0000259" key="4">
    <source>
        <dbReference type="Pfam" id="PF22725"/>
    </source>
</evidence>
<evidence type="ECO:0000313" key="6">
    <source>
        <dbReference type="Proteomes" id="UP001546774"/>
    </source>
</evidence>
<dbReference type="EMBL" id="JBBMFS010000001">
    <property type="protein sequence ID" value="MEQ2553737.1"/>
    <property type="molecule type" value="Genomic_DNA"/>
</dbReference>
<evidence type="ECO:0000313" key="5">
    <source>
        <dbReference type="EMBL" id="MEQ2553737.1"/>
    </source>
</evidence>
<dbReference type="Gene3D" id="3.30.360.10">
    <property type="entry name" value="Dihydrodipicolinate Reductase, domain 2"/>
    <property type="match status" value="1"/>
</dbReference>
<accession>A0ABV1H228</accession>
<proteinExistence type="inferred from homology"/>
<sequence length="330" mass="37065">MKWGIMATGSIAQKFASTVNRMTDEGEILQAVASRTKESAENFARQHRIPEVFDSYKAMAESDSVDVIYIATPNNMHYENVKMCLLAGKHVLCEKPFTTSAAQAQELYALAEEKGLFLMEGFWIRFLPVLQKMQELIKEGKLGEIRYIRSEYGFVAKGDRKVRKFNPQLGGGALLDIGIYNLGFLNMIMGKNPDSFTSDVHMTDVGTDDFSVIHLHYSQENGQGAEAVVTTAIGLDIQRKAAVIGTKGSIYLDDFQKAETMTVSLSDGEEYEIEIPFEINGFEYQIREASNCIREGRTHSGIYTPQMSLQTLSLIDDIRAGWNMKFPFER</sequence>
<gene>
    <name evidence="5" type="ORF">WMO37_01735</name>
</gene>
<protein>
    <submittedName>
        <fullName evidence="5">Gfo/Idh/MocA family oxidoreductase</fullName>
    </submittedName>
</protein>
<comment type="similarity">
    <text evidence="1">Belongs to the Gfo/Idh/MocA family.</text>
</comment>
<dbReference type="PANTHER" id="PTHR22604:SF105">
    <property type="entry name" value="TRANS-1,2-DIHYDROBENZENE-1,2-DIOL DEHYDROGENASE"/>
    <property type="match status" value="1"/>
</dbReference>
<dbReference type="InterPro" id="IPR050984">
    <property type="entry name" value="Gfo/Idh/MocA_domain"/>
</dbReference>
<evidence type="ECO:0000256" key="1">
    <source>
        <dbReference type="ARBA" id="ARBA00010928"/>
    </source>
</evidence>
<reference evidence="5" key="1">
    <citation type="submission" date="2024-03" db="EMBL/GenBank/DDBJ databases">
        <title>Human intestinal bacterial collection.</title>
        <authorList>
            <person name="Pauvert C."/>
            <person name="Hitch T.C.A."/>
            <person name="Clavel T."/>
        </authorList>
    </citation>
    <scope>NUCLEOTIDE SEQUENCE [LARGE SCALE GENOMIC DNA]</scope>
    <source>
        <strain evidence="5">CLA-AA-H89B</strain>
    </source>
</reference>
<dbReference type="Pfam" id="PF22725">
    <property type="entry name" value="GFO_IDH_MocA_C3"/>
    <property type="match status" value="1"/>
</dbReference>
<evidence type="ECO:0000256" key="2">
    <source>
        <dbReference type="ARBA" id="ARBA00023002"/>
    </source>
</evidence>
<comment type="caution">
    <text evidence="5">The sequence shown here is derived from an EMBL/GenBank/DDBJ whole genome shotgun (WGS) entry which is preliminary data.</text>
</comment>
<dbReference type="Gene3D" id="3.40.50.720">
    <property type="entry name" value="NAD(P)-binding Rossmann-like Domain"/>
    <property type="match status" value="1"/>
</dbReference>
<dbReference type="Proteomes" id="UP001546774">
    <property type="component" value="Unassembled WGS sequence"/>
</dbReference>
<feature type="domain" description="Gfo/Idh/MocA-like oxidoreductase N-terminal" evidence="3">
    <location>
        <begin position="2"/>
        <end position="122"/>
    </location>
</feature>
<dbReference type="PANTHER" id="PTHR22604">
    <property type="entry name" value="OXIDOREDUCTASES"/>
    <property type="match status" value="1"/>
</dbReference>
<keyword evidence="2" id="KW-0560">Oxidoreductase</keyword>
<dbReference type="SUPFAM" id="SSF51735">
    <property type="entry name" value="NAD(P)-binding Rossmann-fold domains"/>
    <property type="match status" value="1"/>
</dbReference>
<dbReference type="InterPro" id="IPR055170">
    <property type="entry name" value="GFO_IDH_MocA-like_dom"/>
</dbReference>
<dbReference type="Pfam" id="PF01408">
    <property type="entry name" value="GFO_IDH_MocA"/>
    <property type="match status" value="1"/>
</dbReference>
<dbReference type="InterPro" id="IPR000683">
    <property type="entry name" value="Gfo/Idh/MocA-like_OxRdtase_N"/>
</dbReference>
<keyword evidence="6" id="KW-1185">Reference proteome</keyword>
<dbReference type="InterPro" id="IPR036291">
    <property type="entry name" value="NAD(P)-bd_dom_sf"/>
</dbReference>